<keyword evidence="2" id="KW-0489">Methyltransferase</keyword>
<feature type="domain" description="Type II methyltransferase M.TaqI-like" evidence="6">
    <location>
        <begin position="365"/>
        <end position="590"/>
    </location>
</feature>
<dbReference type="RefSeq" id="WP_003671432.1">
    <property type="nucleotide sequence ID" value="NZ_GG693671.1"/>
</dbReference>
<accession>A0A8D9VSQ2</accession>
<dbReference type="EC" id="2.1.1.72" evidence="1"/>
<dbReference type="GO" id="GO:0009007">
    <property type="term" value="F:site-specific DNA-methyltransferase (adenine-specific) activity"/>
    <property type="evidence" value="ECO:0007669"/>
    <property type="project" value="UniProtKB-EC"/>
</dbReference>
<comment type="catalytic activity">
    <reaction evidence="5">
        <text>a 2'-deoxyadenosine in DNA + S-adenosyl-L-methionine = an N(6)-methyl-2'-deoxyadenosine in DNA + S-adenosyl-L-homocysteine + H(+)</text>
        <dbReference type="Rhea" id="RHEA:15197"/>
        <dbReference type="Rhea" id="RHEA-COMP:12418"/>
        <dbReference type="Rhea" id="RHEA-COMP:12419"/>
        <dbReference type="ChEBI" id="CHEBI:15378"/>
        <dbReference type="ChEBI" id="CHEBI:57856"/>
        <dbReference type="ChEBI" id="CHEBI:59789"/>
        <dbReference type="ChEBI" id="CHEBI:90615"/>
        <dbReference type="ChEBI" id="CHEBI:90616"/>
        <dbReference type="EC" id="2.1.1.72"/>
    </reaction>
</comment>
<keyword evidence="4" id="KW-0949">S-adenosyl-L-methionine</keyword>
<dbReference type="PRINTS" id="PR00507">
    <property type="entry name" value="N12N6MTFRASE"/>
</dbReference>
<sequence>MDKTKIKNFAVNARKELIDSVRQRLANFGIDKTGIADELPISTATVKYYTNEHFPLKGKAIDWRKQIVSRIKQDTNQKWDEKLNQFIDEVAYTWFNRIIAIRFMEVNDYLPSRTRVLSSEEGRIEPDMITHALEIEDDLGGYSDKERTQITDALMSHNPTQLDKVFGMLFIKQTDELSNLLPGLFEKTSDYMKLLFVPNYSNGVIKELVDEIPEEDFDVSKSGQVTIIGWLYQDYNTEPKNDAFKKKKFAAEDIPAATQLFTPDWIVKYLVENSLGRYWIKMLQSRGDTRTESEIAQKYGWVYFCPSDDSDKEIVLVKKQVEELKFIDPAMGSGHILVYAFDILMQIYRSEGYSDRQSVRSILTNNLFGLEIDDRAYQLAYFSLMMKAREFDRRVLTRNLNLNIMPVPVASRMNQQYVKDINITSNQKLILDKVVDLFRYGNEYGSAIVLPQGLNENEVLTQLEKREETFIGQLGLNDVAEMDQISSLRKIIKATKLLSSEYDVGVTNPPYMGLRRMDDNLKKYIKKQYPSHNQDMFSVFMRVMSRLVTNGHGYIGMITQHSWMFIKTFEKTRKYLNLNQTIINMAHLGARAFGDISGEVVQTTAFILLNKPAKNYVGSYERLVGGSSEEDKKRLYLECIKYPNSSSMYRISQHSFDKIPGSPIAYWAPQALINDFEKGKPLGQLVDAKVGLQTGNNKRFLRYWYEVDFNNIFFDAHNTAEAKQSGKKWFPYNKGGSYRKWYGNYDYVVNWQNDGYEIKHFTDSRGKVRSRPQNTDYYFKNAITWPLITSGNFSMRFRTFGSIHDVAGMSAFSDNPNTLKLILGLGNSSIMKQLVGLLNPTINYQIGDIERIPVLHMDKTTESAVIQQVDHAISLSKHDWDQQEESWDYGMPSVIQYEGSNLEQSLNTWLSDLQSRYYSMKNTEQNINGIFNRLYGLDQTEDSIESPISVRLPESRETTVFAVNSLLSYFIGCVFGRYSLDKLGLAYAGGNWNESVYGSFKPNQDNLILLTDRDYFGDERDIINRLKEFLRITFAPSSLNDNLHFIAKTLDPKKSERGESDEQIIRNYFLNDFYKDHDKTYHKRPIYWQFNSGRNDGFKALMYLHRYNKDELAMVRNYLHDLQAAYSNTIKFNDEQETKSSTAREKNQYRKDTVKLNKKVTEVIKYDEALQHQALAQVSIDLDDGVVVNHAKVQGNEELFSKL</sequence>
<keyword evidence="3" id="KW-0808">Transferase</keyword>
<dbReference type="NCBIfam" id="NF033452">
    <property type="entry name" value="BREX_1_MTaseX"/>
    <property type="match status" value="1"/>
</dbReference>
<dbReference type="AlphaFoldDB" id="A0A8D9VSQ2"/>
<evidence type="ECO:0000256" key="2">
    <source>
        <dbReference type="ARBA" id="ARBA00022603"/>
    </source>
</evidence>
<dbReference type="Pfam" id="PF07669">
    <property type="entry name" value="Eco57I"/>
    <property type="match status" value="1"/>
</dbReference>
<dbReference type="PANTHER" id="PTHR33841">
    <property type="entry name" value="DNA METHYLTRANSFERASE YEEA-RELATED"/>
    <property type="match status" value="1"/>
</dbReference>
<dbReference type="InterPro" id="IPR047939">
    <property type="entry name" value="BREX_1_PglX"/>
</dbReference>
<dbReference type="PANTHER" id="PTHR33841:SF1">
    <property type="entry name" value="DNA METHYLTRANSFERASE A"/>
    <property type="match status" value="1"/>
</dbReference>
<evidence type="ECO:0000259" key="6">
    <source>
        <dbReference type="Pfam" id="PF07669"/>
    </source>
</evidence>
<evidence type="ECO:0000313" key="7">
    <source>
        <dbReference type="EMBL" id="EEI65277.1"/>
    </source>
</evidence>
<protein>
    <recommendedName>
        <fullName evidence="1">site-specific DNA-methyltransferase (adenine-specific)</fullName>
        <ecNumber evidence="1">2.1.1.72</ecNumber>
    </recommendedName>
</protein>
<evidence type="ECO:0000256" key="1">
    <source>
        <dbReference type="ARBA" id="ARBA00011900"/>
    </source>
</evidence>
<evidence type="ECO:0000256" key="4">
    <source>
        <dbReference type="ARBA" id="ARBA00022691"/>
    </source>
</evidence>
<dbReference type="InterPro" id="IPR050953">
    <property type="entry name" value="N4_N6_ade-DNA_methylase"/>
</dbReference>
<name>A0A8D9VSQ2_LIMRT</name>
<proteinExistence type="predicted"/>
<evidence type="ECO:0000256" key="5">
    <source>
        <dbReference type="ARBA" id="ARBA00047942"/>
    </source>
</evidence>
<evidence type="ECO:0000313" key="8">
    <source>
        <dbReference type="Proteomes" id="UP000003419"/>
    </source>
</evidence>
<dbReference type="InterPro" id="IPR011639">
    <property type="entry name" value="MethylTrfase_TaqI-like_dom"/>
</dbReference>
<reference evidence="7 8" key="1">
    <citation type="submission" date="2009-01" db="EMBL/GenBank/DDBJ databases">
        <authorList>
            <person name="Qin X."/>
            <person name="Bachman B."/>
            <person name="Battles P."/>
            <person name="Bell A."/>
            <person name="Bess C."/>
            <person name="Bickham C."/>
            <person name="Chaboub L."/>
            <person name="Chen D."/>
            <person name="Coyle M."/>
            <person name="Deiros D.R."/>
            <person name="Dinh H."/>
            <person name="Forbes L."/>
            <person name="Fowler G."/>
            <person name="Francisco L."/>
            <person name="Fu Q."/>
            <person name="Gubbala S."/>
            <person name="Hale W."/>
            <person name="Han Y."/>
            <person name="Hemphill L."/>
            <person name="Highlander S.K."/>
            <person name="Hirani K."/>
            <person name="Hogues M."/>
            <person name="Jackson L."/>
            <person name="Jakkamsetti A."/>
            <person name="Javaid M."/>
            <person name="Jiang H."/>
            <person name="Korchina V."/>
            <person name="Kovar C."/>
            <person name="Lara F."/>
            <person name="Lee S."/>
            <person name="Mata R."/>
            <person name="Mathew T."/>
            <person name="Moen C."/>
            <person name="Morales K."/>
            <person name="Munidasa M."/>
            <person name="Nazareth L."/>
            <person name="Ngo R."/>
            <person name="Nguyen L."/>
            <person name="Okwuonu G."/>
            <person name="Ongeri F."/>
            <person name="Patil S."/>
            <person name="Petrosino J."/>
            <person name="Pham C."/>
            <person name="Pham P."/>
            <person name="Pu L.-L."/>
            <person name="Puazo M."/>
            <person name="Raj R."/>
            <person name="Reid J."/>
            <person name="Rouhana J."/>
            <person name="Saada N."/>
            <person name="Shang Y."/>
            <person name="Simmons D."/>
            <person name="Thornton R."/>
            <person name="Warren J."/>
            <person name="Weissenberger G."/>
            <person name="Zhang J."/>
            <person name="Zhang L."/>
            <person name="Zhou C."/>
            <person name="Zhu D."/>
            <person name="Muzny D."/>
            <person name="Worley K."/>
            <person name="Gibbs R."/>
        </authorList>
    </citation>
    <scope>NUCLEOTIDE SEQUENCE [LARGE SCALE GENOMIC DNA]</scope>
    <source>
        <strain evidence="7 8">CF48-3A</strain>
    </source>
</reference>
<dbReference type="Proteomes" id="UP000003419">
    <property type="component" value="Unassembled WGS sequence"/>
</dbReference>
<dbReference type="InterPro" id="IPR029063">
    <property type="entry name" value="SAM-dependent_MTases_sf"/>
</dbReference>
<dbReference type="SUPFAM" id="SSF53335">
    <property type="entry name" value="S-adenosyl-L-methionine-dependent methyltransferases"/>
    <property type="match status" value="1"/>
</dbReference>
<dbReference type="GO" id="GO:0032259">
    <property type="term" value="P:methylation"/>
    <property type="evidence" value="ECO:0007669"/>
    <property type="project" value="UniProtKB-KW"/>
</dbReference>
<dbReference type="GO" id="GO:0006304">
    <property type="term" value="P:DNA modification"/>
    <property type="evidence" value="ECO:0007669"/>
    <property type="project" value="InterPro"/>
</dbReference>
<evidence type="ECO:0000256" key="3">
    <source>
        <dbReference type="ARBA" id="ARBA00022679"/>
    </source>
</evidence>
<comment type="caution">
    <text evidence="7">The sequence shown here is derived from an EMBL/GenBank/DDBJ whole genome shotgun (WGS) entry which is preliminary data.</text>
</comment>
<dbReference type="EMBL" id="ACHG01000147">
    <property type="protein sequence ID" value="EEI65277.1"/>
    <property type="molecule type" value="Genomic_DNA"/>
</dbReference>
<organism evidence="7 8">
    <name type="scientific">Limosilactobacillus reuteri CF48-3A</name>
    <dbReference type="NCBI Taxonomy" id="525341"/>
    <lineage>
        <taxon>Bacteria</taxon>
        <taxon>Bacillati</taxon>
        <taxon>Bacillota</taxon>
        <taxon>Bacilli</taxon>
        <taxon>Lactobacillales</taxon>
        <taxon>Lactobacillaceae</taxon>
        <taxon>Limosilactobacillus</taxon>
    </lineage>
</organism>
<dbReference type="Gene3D" id="3.40.50.150">
    <property type="entry name" value="Vaccinia Virus protein VP39"/>
    <property type="match status" value="1"/>
</dbReference>
<gene>
    <name evidence="7" type="ORF">HMPREF0534_1402</name>
</gene>